<keyword evidence="1" id="KW-0732">Signal</keyword>
<protein>
    <submittedName>
        <fullName evidence="7">CUB and sushi domain-containing protein 3</fullName>
    </submittedName>
</protein>
<dbReference type="AlphaFoldDB" id="A0A087UE17"/>
<dbReference type="InterPro" id="IPR035976">
    <property type="entry name" value="Sushi/SCR/CCP_sf"/>
</dbReference>
<evidence type="ECO:0000259" key="6">
    <source>
        <dbReference type="PROSITE" id="PS50923"/>
    </source>
</evidence>
<evidence type="ECO:0000256" key="5">
    <source>
        <dbReference type="SAM" id="Phobius"/>
    </source>
</evidence>
<feature type="disulfide bond" evidence="4">
    <location>
        <begin position="250"/>
        <end position="277"/>
    </location>
</feature>
<accession>A0A087UE17</accession>
<evidence type="ECO:0000313" key="8">
    <source>
        <dbReference type="Proteomes" id="UP000054359"/>
    </source>
</evidence>
<dbReference type="InterPro" id="IPR051277">
    <property type="entry name" value="SEZ6_CSMD_C4BPB_Regulators"/>
</dbReference>
<dbReference type="Proteomes" id="UP000054359">
    <property type="component" value="Unassembled WGS sequence"/>
</dbReference>
<keyword evidence="2" id="KW-0677">Repeat</keyword>
<feature type="domain" description="Sushi" evidence="6">
    <location>
        <begin position="338"/>
        <end position="396"/>
    </location>
</feature>
<dbReference type="CDD" id="cd00033">
    <property type="entry name" value="CCP"/>
    <property type="match status" value="4"/>
</dbReference>
<evidence type="ECO:0000256" key="3">
    <source>
        <dbReference type="ARBA" id="ARBA00023157"/>
    </source>
</evidence>
<feature type="transmembrane region" description="Helical" evidence="5">
    <location>
        <begin position="471"/>
        <end position="498"/>
    </location>
</feature>
<dbReference type="InterPro" id="IPR000436">
    <property type="entry name" value="Sushi_SCR_CCP_dom"/>
</dbReference>
<feature type="disulfide bond" evidence="4">
    <location>
        <begin position="308"/>
        <end position="335"/>
    </location>
</feature>
<dbReference type="STRING" id="407821.A0A087UE17"/>
<proteinExistence type="predicted"/>
<feature type="non-terminal residue" evidence="7">
    <location>
        <position position="696"/>
    </location>
</feature>
<gene>
    <name evidence="7" type="ORF">X975_02132</name>
</gene>
<evidence type="ECO:0000256" key="4">
    <source>
        <dbReference type="PROSITE-ProRule" id="PRU00302"/>
    </source>
</evidence>
<dbReference type="Gene3D" id="2.60.120.260">
    <property type="entry name" value="Galactose-binding domain-like"/>
    <property type="match status" value="1"/>
</dbReference>
<dbReference type="PANTHER" id="PTHR45656">
    <property type="entry name" value="PROTEIN CBR-CLEC-78"/>
    <property type="match status" value="1"/>
</dbReference>
<reference evidence="7 8" key="1">
    <citation type="submission" date="2013-11" db="EMBL/GenBank/DDBJ databases">
        <title>Genome sequencing of Stegodyphus mimosarum.</title>
        <authorList>
            <person name="Bechsgaard J."/>
        </authorList>
    </citation>
    <scope>NUCLEOTIDE SEQUENCE [LARGE SCALE GENOMIC DNA]</scope>
</reference>
<keyword evidence="4" id="KW-0768">Sushi</keyword>
<dbReference type="SMART" id="SM00032">
    <property type="entry name" value="CCP"/>
    <property type="match status" value="5"/>
</dbReference>
<sequence length="696" mass="76491">MIYYLRGRNSLNLALKFAIILRIPCIAEMAGLMCGKPGRSVGCHIEGGEKLSYHEGEEVRYRCDIYDGLIRGKIARKCVNGSWTGSIPIIYHRVEIRSAYQSTTLPDLSNSLSIDGNSSTCISTEMQSEGFWMGMLNTSFNINAIKVVFPRNIQVKVQVLVKEDKRSEIPCGNYSGSTGTDSGLLFICPPGAVGTSVIIQDLSKVLHRFVICEVTLYTLQASPCLRPDIPFNVNAHKTVGVHFTEYTFSCKSGYYLEGPQSILCNSYGIWQDKAPECKPSACGKLPDIANGILIANSTTIGNTAWLICNEGYRPLSNDAITCLRTGEWTKPYPLCAPIQCDDKPKVPHGSAVLLTYSAFYGSPLKIECDEGFFPKGNISRMCELDGTWGDLDICVEIACLSHNDNDMANGEWLQLNESKSIKVLICQQGYYIEGSPAVTQCLPNGSWSYTTAVCRKAPVAGALDDNWSPSLILITAIAAGAATAICILCLAVSLQVLIKRRQSRSNTTVFHLGEVDSLSHKSGIKKHKPQGSTNCTLGTYTEVIELRPKDHKTAPRKPRSALPHLPLDADPVYAQPFETTTAQHPTKKISTYSMGNKDDIYTAHIYAEPVDSRRPPFGTSNVSNSFTEAWFQAGTGKFRRKMSLPDCISTFTDKAQHKSDDDFAAYKLFSHSSTSSCLRPTSSEECQTELEPTKEI</sequence>
<dbReference type="OMA" id="LNICTQI"/>
<evidence type="ECO:0000313" key="7">
    <source>
        <dbReference type="EMBL" id="KFM75606.1"/>
    </source>
</evidence>
<keyword evidence="8" id="KW-1185">Reference proteome</keyword>
<feature type="domain" description="Sushi" evidence="6">
    <location>
        <begin position="397"/>
        <end position="456"/>
    </location>
</feature>
<evidence type="ECO:0000256" key="1">
    <source>
        <dbReference type="ARBA" id="ARBA00022729"/>
    </source>
</evidence>
<keyword evidence="5" id="KW-0472">Membrane</keyword>
<dbReference type="PROSITE" id="PS50923">
    <property type="entry name" value="SUSHI"/>
    <property type="match status" value="4"/>
</dbReference>
<keyword evidence="5" id="KW-1133">Transmembrane helix</keyword>
<dbReference type="Gene3D" id="2.10.70.10">
    <property type="entry name" value="Complement Module, domain 1"/>
    <property type="match status" value="4"/>
</dbReference>
<feature type="domain" description="Sushi" evidence="6">
    <location>
        <begin position="280"/>
        <end position="337"/>
    </location>
</feature>
<comment type="caution">
    <text evidence="4">Lacks conserved residue(s) required for the propagation of feature annotation.</text>
</comment>
<keyword evidence="3 4" id="KW-1015">Disulfide bond</keyword>
<feature type="domain" description="Sushi" evidence="6">
    <location>
        <begin position="222"/>
        <end position="279"/>
    </location>
</feature>
<evidence type="ECO:0000256" key="2">
    <source>
        <dbReference type="ARBA" id="ARBA00022737"/>
    </source>
</evidence>
<dbReference type="SUPFAM" id="SSF57535">
    <property type="entry name" value="Complement control module/SCR domain"/>
    <property type="match status" value="4"/>
</dbReference>
<dbReference type="EMBL" id="KK119398">
    <property type="protein sequence ID" value="KFM75606.1"/>
    <property type="molecule type" value="Genomic_DNA"/>
</dbReference>
<name>A0A087UE17_STEMI</name>
<organism evidence="7 8">
    <name type="scientific">Stegodyphus mimosarum</name>
    <name type="common">African social velvet spider</name>
    <dbReference type="NCBI Taxonomy" id="407821"/>
    <lineage>
        <taxon>Eukaryota</taxon>
        <taxon>Metazoa</taxon>
        <taxon>Ecdysozoa</taxon>
        <taxon>Arthropoda</taxon>
        <taxon>Chelicerata</taxon>
        <taxon>Arachnida</taxon>
        <taxon>Araneae</taxon>
        <taxon>Araneomorphae</taxon>
        <taxon>Entelegynae</taxon>
        <taxon>Eresoidea</taxon>
        <taxon>Eresidae</taxon>
        <taxon>Stegodyphus</taxon>
    </lineage>
</organism>
<dbReference type="PANTHER" id="PTHR45656:SF4">
    <property type="entry name" value="PROTEIN CBR-CLEC-78"/>
    <property type="match status" value="1"/>
</dbReference>
<keyword evidence="5" id="KW-0812">Transmembrane</keyword>
<dbReference type="Pfam" id="PF00084">
    <property type="entry name" value="Sushi"/>
    <property type="match status" value="4"/>
</dbReference>
<dbReference type="OrthoDB" id="6127264at2759"/>